<evidence type="ECO:0008006" key="3">
    <source>
        <dbReference type="Google" id="ProtNLM"/>
    </source>
</evidence>
<gene>
    <name evidence="2" type="ORF">AAND1436_LOCUS32178</name>
</gene>
<feature type="chain" id="PRO_5031230883" description="EB domain-containing protein" evidence="1">
    <location>
        <begin position="28"/>
        <end position="211"/>
    </location>
</feature>
<organism evidence="2">
    <name type="scientific">Alexandrium andersonii</name>
    <dbReference type="NCBI Taxonomy" id="327968"/>
    <lineage>
        <taxon>Eukaryota</taxon>
        <taxon>Sar</taxon>
        <taxon>Alveolata</taxon>
        <taxon>Dinophyceae</taxon>
        <taxon>Gonyaulacales</taxon>
        <taxon>Pyrocystaceae</taxon>
        <taxon>Alexandrium</taxon>
    </lineage>
</organism>
<evidence type="ECO:0000256" key="1">
    <source>
        <dbReference type="SAM" id="SignalP"/>
    </source>
</evidence>
<accession>A0A7S2MCZ0</accession>
<feature type="signal peptide" evidence="1">
    <location>
        <begin position="1"/>
        <end position="27"/>
    </location>
</feature>
<protein>
    <recommendedName>
        <fullName evidence="3">EB domain-containing protein</fullName>
    </recommendedName>
</protein>
<dbReference type="AlphaFoldDB" id="A0A7S2MCZ0"/>
<name>A0A7S2MCZ0_9DINO</name>
<proteinExistence type="predicted"/>
<sequence length="211" mass="21847">MALQTAAPQKVLLAACIALGLARPSLAFGKCSAGPVGTCAIFSCLPTRGPTSCVGNQCMCMDGYCEAGAALKECRAQVGTCNILPCNWNHGGVLATECINGACLCHTGYHNDGNGVCVRGWWPATELAAMNETQRLAVLPYNEPSDEDAPEKYAKALAEHVPLLAAALLASGFAWAVVTRVRRAAAVLGPQGDALYEHLSGADSEAARVAA</sequence>
<reference evidence="2" key="1">
    <citation type="submission" date="2021-01" db="EMBL/GenBank/DDBJ databases">
        <authorList>
            <person name="Corre E."/>
            <person name="Pelletier E."/>
            <person name="Niang G."/>
            <person name="Scheremetjew M."/>
            <person name="Finn R."/>
            <person name="Kale V."/>
            <person name="Holt S."/>
            <person name="Cochrane G."/>
            <person name="Meng A."/>
            <person name="Brown T."/>
            <person name="Cohen L."/>
        </authorList>
    </citation>
    <scope>NUCLEOTIDE SEQUENCE</scope>
    <source>
        <strain evidence="2">CCMP2222</strain>
    </source>
</reference>
<evidence type="ECO:0000313" key="2">
    <source>
        <dbReference type="EMBL" id="CAD9476234.1"/>
    </source>
</evidence>
<keyword evidence="1" id="KW-0732">Signal</keyword>
<dbReference type="EMBL" id="HBGQ01066726">
    <property type="protein sequence ID" value="CAD9476234.1"/>
    <property type="molecule type" value="Transcribed_RNA"/>
</dbReference>